<evidence type="ECO:0000256" key="1">
    <source>
        <dbReference type="SAM" id="SignalP"/>
    </source>
</evidence>
<organism evidence="2 3">
    <name type="scientific">Parelaphostrongylus tenuis</name>
    <name type="common">Meningeal worm</name>
    <dbReference type="NCBI Taxonomy" id="148309"/>
    <lineage>
        <taxon>Eukaryota</taxon>
        <taxon>Metazoa</taxon>
        <taxon>Ecdysozoa</taxon>
        <taxon>Nematoda</taxon>
        <taxon>Chromadorea</taxon>
        <taxon>Rhabditida</taxon>
        <taxon>Rhabditina</taxon>
        <taxon>Rhabditomorpha</taxon>
        <taxon>Strongyloidea</taxon>
        <taxon>Metastrongylidae</taxon>
        <taxon>Parelaphostrongylus</taxon>
    </lineage>
</organism>
<proteinExistence type="predicted"/>
<gene>
    <name evidence="2" type="ORF">KIN20_035913</name>
</gene>
<dbReference type="Proteomes" id="UP001196413">
    <property type="component" value="Unassembled WGS sequence"/>
</dbReference>
<reference evidence="2" key="1">
    <citation type="submission" date="2021-06" db="EMBL/GenBank/DDBJ databases">
        <title>Parelaphostrongylus tenuis whole genome reference sequence.</title>
        <authorList>
            <person name="Garwood T.J."/>
            <person name="Larsen P.A."/>
            <person name="Fountain-Jones N.M."/>
            <person name="Garbe J.R."/>
            <person name="Macchietto M.G."/>
            <person name="Kania S.A."/>
            <person name="Gerhold R.W."/>
            <person name="Richards J.E."/>
            <person name="Wolf T.M."/>
        </authorList>
    </citation>
    <scope>NUCLEOTIDE SEQUENCE</scope>
    <source>
        <strain evidence="2">MNPRO001-30</strain>
        <tissue evidence="2">Meninges</tissue>
    </source>
</reference>
<dbReference type="EMBL" id="JAHQIW010007300">
    <property type="protein sequence ID" value="KAJ1373503.1"/>
    <property type="molecule type" value="Genomic_DNA"/>
</dbReference>
<sequence>MADWLIRLPLLLWYWLVQHLSWIITCTKTEHRPEYEESHKLLLTYVPLLDIDVVNNDNVESLDRRSRRDAKRLATSSYSLNLSSQPILVDKPSEENGTGAQSALNLRRSYNDISLSRCSSDKVAQPCDDVNSTGPQRLAQFFSRPFRNIPLKRAKSVCKLETVAQP</sequence>
<comment type="caution">
    <text evidence="2">The sequence shown here is derived from an EMBL/GenBank/DDBJ whole genome shotgun (WGS) entry which is preliminary data.</text>
</comment>
<keyword evidence="3" id="KW-1185">Reference proteome</keyword>
<feature type="signal peptide" evidence="1">
    <location>
        <begin position="1"/>
        <end position="19"/>
    </location>
</feature>
<feature type="chain" id="PRO_5042078836" evidence="1">
    <location>
        <begin position="20"/>
        <end position="166"/>
    </location>
</feature>
<accession>A0AAD5RCH7</accession>
<name>A0AAD5RCH7_PARTN</name>
<evidence type="ECO:0000313" key="3">
    <source>
        <dbReference type="Proteomes" id="UP001196413"/>
    </source>
</evidence>
<evidence type="ECO:0000313" key="2">
    <source>
        <dbReference type="EMBL" id="KAJ1373503.1"/>
    </source>
</evidence>
<protein>
    <submittedName>
        <fullName evidence="2">Uncharacterized protein</fullName>
    </submittedName>
</protein>
<keyword evidence="1" id="KW-0732">Signal</keyword>
<dbReference type="AlphaFoldDB" id="A0AAD5RCH7"/>